<protein>
    <submittedName>
        <fullName evidence="2">Uncharacterized protein</fullName>
    </submittedName>
</protein>
<comment type="caution">
    <text evidence="2">The sequence shown here is derived from an EMBL/GenBank/DDBJ whole genome shotgun (WGS) entry which is preliminary data.</text>
</comment>
<dbReference type="AlphaFoldDB" id="A0A5J4XAS3"/>
<gene>
    <name evidence="2" type="ORF">EZS28_000103</name>
</gene>
<evidence type="ECO:0000313" key="3">
    <source>
        <dbReference type="Proteomes" id="UP000324800"/>
    </source>
</evidence>
<feature type="compositionally biased region" description="Basic and acidic residues" evidence="1">
    <location>
        <begin position="17"/>
        <end position="28"/>
    </location>
</feature>
<sequence>MLVGNFVSPTFVVRTYGGEEGKNEGQDKDEQEQEFNGEVKDMNNKLENESRGNEQTSLIHSEPLFPIIIQLQISSVFIFHPNN</sequence>
<dbReference type="EMBL" id="SNRW01000007">
    <property type="protein sequence ID" value="KAA6404368.1"/>
    <property type="molecule type" value="Genomic_DNA"/>
</dbReference>
<organism evidence="2 3">
    <name type="scientific">Streblomastix strix</name>
    <dbReference type="NCBI Taxonomy" id="222440"/>
    <lineage>
        <taxon>Eukaryota</taxon>
        <taxon>Metamonada</taxon>
        <taxon>Preaxostyla</taxon>
        <taxon>Oxymonadida</taxon>
        <taxon>Streblomastigidae</taxon>
        <taxon>Streblomastix</taxon>
    </lineage>
</organism>
<feature type="region of interest" description="Disordered" evidence="1">
    <location>
        <begin position="15"/>
        <end position="34"/>
    </location>
</feature>
<name>A0A5J4XAS3_9EUKA</name>
<dbReference type="Proteomes" id="UP000324800">
    <property type="component" value="Unassembled WGS sequence"/>
</dbReference>
<accession>A0A5J4XAS3</accession>
<evidence type="ECO:0000256" key="1">
    <source>
        <dbReference type="SAM" id="MobiDB-lite"/>
    </source>
</evidence>
<reference evidence="2 3" key="1">
    <citation type="submission" date="2019-03" db="EMBL/GenBank/DDBJ databases">
        <title>Single cell metagenomics reveals metabolic interactions within the superorganism composed of flagellate Streblomastix strix and complex community of Bacteroidetes bacteria on its surface.</title>
        <authorList>
            <person name="Treitli S.C."/>
            <person name="Kolisko M."/>
            <person name="Husnik F."/>
            <person name="Keeling P."/>
            <person name="Hampl V."/>
        </authorList>
    </citation>
    <scope>NUCLEOTIDE SEQUENCE [LARGE SCALE GENOMIC DNA]</scope>
    <source>
        <strain evidence="2">ST1C</strain>
    </source>
</reference>
<evidence type="ECO:0000313" key="2">
    <source>
        <dbReference type="EMBL" id="KAA6404368.1"/>
    </source>
</evidence>
<proteinExistence type="predicted"/>